<sequence length="1035" mass="115013">MNSQQAITLALIASTSITSAKKTQSGRTEAYTPEQELAGFTVPEGFVVELVASEKDGIVNPIDLTFDASGRLWTQTARMYPLDPVKDIKWNDLLRLMDNPEEQDKNPEFKRIKDLYQGKTKGQDDIIILSNFYENKQPTVTKWASGLTIPQSILPYKNGAFVAQGSELFYLEDTDQNGSADKRTPVLTGFGFTDTHTMAHTLVRAPGGWINFSQGALNKGNITATKSGSSTRIDYSKIARFSLDGNKVELVNAGLNNIWGFQLRSNGQWYMTEANDMGLSVTPAEPYTAYKGIGNEKLREYQPFFPALHKFRVGGTGISGLAFADDTTNTFPEEYKDVAFLANPITSTINCVRIVRNADGTVTAEHLPDLLKSEDDWFRPVNIEFGPDGCLYIADWYNKIVSHNEVATTHPDRDKSHGRIWRIRHQSQTPREIPNLHAASNDQLLSFLQSPSLHIKRYAAFEIIDRQAKDCTPQLIQVATDTTQLSTTRIHALWALEGLQVFDQDTWSQLLKDEDANLRRETVRSLANLKVTAQVAYQLLSPLAKDPHVMVRSQVIRTLENLGSANADTINLLVSFCHAPAPDNTLGGHYEQNFERYLARRALERYPEQLKEYLESTLAKAQPSEKILWAQQALDHQSTASFLKQWTSIQKQPLDKETLTIIADLCKNKQISNAVTPYFANREHAQHIAQLALDHIQDTYTTQVGFPLAATCLTLIKSNDVEDQIMGTQLASAYRITHIHQDVSRLLDNSKDPKLQREVIKFLSHLPAAHTNTLLQIANDTSKSSDLRIEALTAYTQAKGINSLPEVTAFLKKNENNKHALISAMGSTVQGCKLLASLIDNNELLVTDIPSAIIQRTVDTLPKGEIKDQLSKHLDKEAAAIKNAVTKRIPELTRLYAEKPGNTTTGKAVFTGMCLTCHVVGEDGVGIAPALDGSANRDLEHLLTAILLPDEAAEGAYVLYRVTDSAGHIFEGYKLKQSERGTMLAIQGGLTTFIPHRTIAKQEHVGSKSFMPSGTFDKLPDQTILDLLSYIKTLK</sequence>
<dbReference type="InterPro" id="IPR055557">
    <property type="entry name" value="DUF7133"/>
</dbReference>
<keyword evidence="1 4" id="KW-0349">Heme</keyword>
<proteinExistence type="predicted"/>
<dbReference type="InterPro" id="IPR016024">
    <property type="entry name" value="ARM-type_fold"/>
</dbReference>
<keyword evidence="2 4" id="KW-0479">Metal-binding</keyword>
<dbReference type="PANTHER" id="PTHR33546:SF1">
    <property type="entry name" value="LARGE, MULTIFUNCTIONAL SECRETED PROTEIN"/>
    <property type="match status" value="1"/>
</dbReference>
<dbReference type="InterPro" id="IPR011989">
    <property type="entry name" value="ARM-like"/>
</dbReference>
<evidence type="ECO:0000313" key="6">
    <source>
        <dbReference type="EMBL" id="SHJ97474.1"/>
    </source>
</evidence>
<dbReference type="RefSeq" id="WP_143184489.1">
    <property type="nucleotide sequence ID" value="NZ_FQYR01000005.1"/>
</dbReference>
<dbReference type="InterPro" id="IPR009056">
    <property type="entry name" value="Cyt_c-like_dom"/>
</dbReference>
<evidence type="ECO:0000256" key="4">
    <source>
        <dbReference type="PROSITE-ProRule" id="PRU00433"/>
    </source>
</evidence>
<dbReference type="Gene3D" id="1.25.10.10">
    <property type="entry name" value="Leucine-rich Repeat Variant"/>
    <property type="match status" value="1"/>
</dbReference>
<dbReference type="InterPro" id="IPR011041">
    <property type="entry name" value="Quinoprot_gluc/sorb_DH_b-prop"/>
</dbReference>
<keyword evidence="7" id="KW-1185">Reference proteome</keyword>
<dbReference type="OrthoDB" id="174301at2"/>
<dbReference type="GO" id="GO:0046872">
    <property type="term" value="F:metal ion binding"/>
    <property type="evidence" value="ECO:0007669"/>
    <property type="project" value="UniProtKB-KW"/>
</dbReference>
<feature type="domain" description="Cytochrome c" evidence="5">
    <location>
        <begin position="901"/>
        <end position="1035"/>
    </location>
</feature>
<reference evidence="6 7" key="1">
    <citation type="submission" date="2016-11" db="EMBL/GenBank/DDBJ databases">
        <authorList>
            <person name="Jaros S."/>
            <person name="Januszkiewicz K."/>
            <person name="Wedrychowicz H."/>
        </authorList>
    </citation>
    <scope>NUCLEOTIDE SEQUENCE [LARGE SCALE GENOMIC DNA]</scope>
    <source>
        <strain evidence="6 7">DSM 18772</strain>
    </source>
</reference>
<dbReference type="AlphaFoldDB" id="A0A1M6NP81"/>
<organism evidence="6 7">
    <name type="scientific">Rubritalea squalenifaciens DSM 18772</name>
    <dbReference type="NCBI Taxonomy" id="1123071"/>
    <lineage>
        <taxon>Bacteria</taxon>
        <taxon>Pseudomonadati</taxon>
        <taxon>Verrucomicrobiota</taxon>
        <taxon>Verrucomicrobiia</taxon>
        <taxon>Verrucomicrobiales</taxon>
        <taxon>Rubritaleaceae</taxon>
        <taxon>Rubritalea</taxon>
    </lineage>
</organism>
<dbReference type="InterPro" id="IPR011042">
    <property type="entry name" value="6-blade_b-propeller_TolB-like"/>
</dbReference>
<keyword evidence="3 4" id="KW-0408">Iron</keyword>
<evidence type="ECO:0000259" key="5">
    <source>
        <dbReference type="PROSITE" id="PS51007"/>
    </source>
</evidence>
<dbReference type="EMBL" id="FQYR01000005">
    <property type="protein sequence ID" value="SHJ97474.1"/>
    <property type="molecule type" value="Genomic_DNA"/>
</dbReference>
<evidence type="ECO:0000256" key="2">
    <source>
        <dbReference type="ARBA" id="ARBA00022723"/>
    </source>
</evidence>
<dbReference type="PROSITE" id="PS51007">
    <property type="entry name" value="CYTC"/>
    <property type="match status" value="1"/>
</dbReference>
<evidence type="ECO:0000256" key="1">
    <source>
        <dbReference type="ARBA" id="ARBA00022617"/>
    </source>
</evidence>
<dbReference type="Proteomes" id="UP000184510">
    <property type="component" value="Unassembled WGS sequence"/>
</dbReference>
<dbReference type="InterPro" id="IPR036909">
    <property type="entry name" value="Cyt_c-like_dom_sf"/>
</dbReference>
<protein>
    <submittedName>
        <fullName evidence="6">Putative membrane-bound dehydrogenase domain-containing protein</fullName>
    </submittedName>
</protein>
<dbReference type="SUPFAM" id="SSF46626">
    <property type="entry name" value="Cytochrome c"/>
    <property type="match status" value="1"/>
</dbReference>
<dbReference type="GO" id="GO:0020037">
    <property type="term" value="F:heme binding"/>
    <property type="evidence" value="ECO:0007669"/>
    <property type="project" value="InterPro"/>
</dbReference>
<dbReference type="SUPFAM" id="SSF50952">
    <property type="entry name" value="Soluble quinoprotein glucose dehydrogenase"/>
    <property type="match status" value="1"/>
</dbReference>
<evidence type="ECO:0000313" key="7">
    <source>
        <dbReference type="Proteomes" id="UP000184510"/>
    </source>
</evidence>
<dbReference type="SUPFAM" id="SSF48371">
    <property type="entry name" value="ARM repeat"/>
    <property type="match status" value="1"/>
</dbReference>
<dbReference type="Gene3D" id="2.120.10.30">
    <property type="entry name" value="TolB, C-terminal domain"/>
    <property type="match status" value="1"/>
</dbReference>
<gene>
    <name evidence="6" type="ORF">SAMN02745181_2918</name>
</gene>
<evidence type="ECO:0000256" key="3">
    <source>
        <dbReference type="ARBA" id="ARBA00023004"/>
    </source>
</evidence>
<dbReference type="Pfam" id="PF00034">
    <property type="entry name" value="Cytochrom_C"/>
    <property type="match status" value="1"/>
</dbReference>
<accession>A0A1M6NP81</accession>
<dbReference type="InterPro" id="IPR013428">
    <property type="entry name" value="Membrane-bound_put_N"/>
</dbReference>
<dbReference type="NCBIfam" id="TIGR02604">
    <property type="entry name" value="Piru_Ver_Nterm"/>
    <property type="match status" value="1"/>
</dbReference>
<dbReference type="Pfam" id="PF23500">
    <property type="entry name" value="DUF7133"/>
    <property type="match status" value="1"/>
</dbReference>
<dbReference type="STRING" id="1123071.SAMN02745181_2918"/>
<dbReference type="Pfam" id="PF13646">
    <property type="entry name" value="HEAT_2"/>
    <property type="match status" value="1"/>
</dbReference>
<dbReference type="InParanoid" id="A0A1M6NP81"/>
<dbReference type="NCBIfam" id="TIGR02603">
    <property type="entry name" value="CxxCH_TIGR02603"/>
    <property type="match status" value="1"/>
</dbReference>
<dbReference type="GO" id="GO:0009055">
    <property type="term" value="F:electron transfer activity"/>
    <property type="evidence" value="ECO:0007669"/>
    <property type="project" value="InterPro"/>
</dbReference>
<dbReference type="PANTHER" id="PTHR33546">
    <property type="entry name" value="LARGE, MULTIFUNCTIONAL SECRETED PROTEIN-RELATED"/>
    <property type="match status" value="1"/>
</dbReference>
<name>A0A1M6NP81_9BACT</name>
<dbReference type="Gene3D" id="1.10.760.10">
    <property type="entry name" value="Cytochrome c-like domain"/>
    <property type="match status" value="1"/>
</dbReference>
<dbReference type="InterPro" id="IPR013427">
    <property type="entry name" value="Haem-bd_dom_put"/>
</dbReference>